<name>A0A9Q1KT30_9CARY</name>
<evidence type="ECO:0000313" key="1">
    <source>
        <dbReference type="EMBL" id="KAJ8449194.1"/>
    </source>
</evidence>
<evidence type="ECO:0000313" key="2">
    <source>
        <dbReference type="Proteomes" id="UP001153076"/>
    </source>
</evidence>
<protein>
    <submittedName>
        <fullName evidence="1">Uncharacterized protein</fullName>
    </submittedName>
</protein>
<dbReference type="EMBL" id="JAKOGI010000024">
    <property type="protein sequence ID" value="KAJ8449194.1"/>
    <property type="molecule type" value="Genomic_DNA"/>
</dbReference>
<comment type="caution">
    <text evidence="1">The sequence shown here is derived from an EMBL/GenBank/DDBJ whole genome shotgun (WGS) entry which is preliminary data.</text>
</comment>
<sequence length="205" mass="21930">MHLACGSFTVASALRITKWVGASGNSGSSATISATNPSGARPFLLSTDLPGADGPSGDEALVDAPSKDELLELELVEATSTSGLDGDRAKQGLPCVPSARNSSRDLMRGIDLAFAILRTWKSGYVTSTFGLRTLGVEEYSQLDHKGGHRIGNLFGFPTLILLGDADHRLAIDKGREAREFWVAGPPLRCWPTLQEHPHWMSKTVT</sequence>
<gene>
    <name evidence="1" type="ORF">Cgig2_027196</name>
</gene>
<dbReference type="Proteomes" id="UP001153076">
    <property type="component" value="Unassembled WGS sequence"/>
</dbReference>
<organism evidence="1 2">
    <name type="scientific">Carnegiea gigantea</name>
    <dbReference type="NCBI Taxonomy" id="171969"/>
    <lineage>
        <taxon>Eukaryota</taxon>
        <taxon>Viridiplantae</taxon>
        <taxon>Streptophyta</taxon>
        <taxon>Embryophyta</taxon>
        <taxon>Tracheophyta</taxon>
        <taxon>Spermatophyta</taxon>
        <taxon>Magnoliopsida</taxon>
        <taxon>eudicotyledons</taxon>
        <taxon>Gunneridae</taxon>
        <taxon>Pentapetalae</taxon>
        <taxon>Caryophyllales</taxon>
        <taxon>Cactineae</taxon>
        <taxon>Cactaceae</taxon>
        <taxon>Cactoideae</taxon>
        <taxon>Echinocereeae</taxon>
        <taxon>Carnegiea</taxon>
    </lineage>
</organism>
<dbReference type="AlphaFoldDB" id="A0A9Q1KT30"/>
<proteinExistence type="predicted"/>
<keyword evidence="2" id="KW-1185">Reference proteome</keyword>
<reference evidence="1" key="1">
    <citation type="submission" date="2022-04" db="EMBL/GenBank/DDBJ databases">
        <title>Carnegiea gigantea Genome sequencing and assembly v2.</title>
        <authorList>
            <person name="Copetti D."/>
            <person name="Sanderson M.J."/>
            <person name="Burquez A."/>
            <person name="Wojciechowski M.F."/>
        </authorList>
    </citation>
    <scope>NUCLEOTIDE SEQUENCE</scope>
    <source>
        <strain evidence="1">SGP5-SGP5p</strain>
        <tissue evidence="1">Aerial part</tissue>
    </source>
</reference>
<accession>A0A9Q1KT30</accession>